<geneLocation type="plasmid" evidence="2">
    <name>pacmp1</name>
</geneLocation>
<gene>
    <name evidence="1" type="ORF">BGK67_34725</name>
</gene>
<proteinExistence type="predicted"/>
<comment type="caution">
    <text evidence="1">The sequence shown here is derived from an EMBL/GenBank/DDBJ whole genome shotgun (WGS) entry which is preliminary data.</text>
</comment>
<name>A0A1E5NY39_9ACTN</name>
<sequence>MTAANALPPGELAEQLRGPIRAVLATRMAEIRASLPALPARRYEWWRSLDADQARRAALLDRLEALHAHLGGQPALGCDPADPLPAAALEAAEGTGDGELDGLIATYRATACR</sequence>
<dbReference type="AlphaFoldDB" id="A0A1E5NY39"/>
<dbReference type="Proteomes" id="UP000095705">
    <property type="component" value="Plasmid pACMP1"/>
</dbReference>
<keyword evidence="2" id="KW-1185">Reference proteome</keyword>
<accession>A0A1E5NY39</accession>
<protein>
    <submittedName>
        <fullName evidence="1">Uncharacterized protein</fullName>
    </submittedName>
</protein>
<evidence type="ECO:0000313" key="2">
    <source>
        <dbReference type="Proteomes" id="UP000095705"/>
    </source>
</evidence>
<keyword evidence="1" id="KW-0614">Plasmid</keyword>
<reference evidence="1 2" key="1">
    <citation type="submission" date="2016-08" db="EMBL/GenBank/DDBJ databases">
        <title>The complete genome of Streptomyces subrutilus 10-1-1.</title>
        <authorList>
            <person name="Chen X."/>
        </authorList>
    </citation>
    <scope>NUCLEOTIDE SEQUENCE [LARGE SCALE GENOMIC DNA]</scope>
    <source>
        <strain evidence="1 2">10-1-1</strain>
        <plasmid evidence="2">pacmp1</plasmid>
    </source>
</reference>
<dbReference type="EMBL" id="MEHK01000005">
    <property type="protein sequence ID" value="OEJ21125.1"/>
    <property type="molecule type" value="Genomic_DNA"/>
</dbReference>
<organism evidence="1 2">
    <name type="scientific">Streptomyces subrutilus</name>
    <dbReference type="NCBI Taxonomy" id="36818"/>
    <lineage>
        <taxon>Bacteria</taxon>
        <taxon>Bacillati</taxon>
        <taxon>Actinomycetota</taxon>
        <taxon>Actinomycetes</taxon>
        <taxon>Kitasatosporales</taxon>
        <taxon>Streptomycetaceae</taxon>
        <taxon>Streptomyces</taxon>
    </lineage>
</organism>
<evidence type="ECO:0000313" key="1">
    <source>
        <dbReference type="EMBL" id="OEJ21125.1"/>
    </source>
</evidence>